<reference evidence="6 7" key="1">
    <citation type="submission" date="2019-07" db="EMBL/GenBank/DDBJ databases">
        <title>Full genome sequence of Devosia sp. Gsoil 520.</title>
        <authorList>
            <person name="Im W.-T."/>
        </authorList>
    </citation>
    <scope>NUCLEOTIDE SEQUENCE [LARGE SCALE GENOMIC DNA]</scope>
    <source>
        <strain evidence="6 7">Gsoil 520</strain>
    </source>
</reference>
<keyword evidence="3 5" id="KW-1133">Transmembrane helix</keyword>
<feature type="transmembrane region" description="Helical" evidence="5">
    <location>
        <begin position="112"/>
        <end position="128"/>
    </location>
</feature>
<dbReference type="OrthoDB" id="9808637at2"/>
<dbReference type="AlphaFoldDB" id="A0A5B8LU11"/>
<feature type="transmembrane region" description="Helical" evidence="5">
    <location>
        <begin position="135"/>
        <end position="155"/>
    </location>
</feature>
<name>A0A5B8LU11_9HYPH</name>
<dbReference type="Gene3D" id="1.20.1550.10">
    <property type="entry name" value="DsbB-like"/>
    <property type="match status" value="1"/>
</dbReference>
<evidence type="ECO:0000256" key="1">
    <source>
        <dbReference type="ARBA" id="ARBA00004141"/>
    </source>
</evidence>
<dbReference type="EMBL" id="CP042304">
    <property type="protein sequence ID" value="QDZ11748.1"/>
    <property type="molecule type" value="Genomic_DNA"/>
</dbReference>
<evidence type="ECO:0000313" key="7">
    <source>
        <dbReference type="Proteomes" id="UP000315364"/>
    </source>
</evidence>
<organism evidence="6 7">
    <name type="scientific">Devosia ginsengisoli</name>
    <dbReference type="NCBI Taxonomy" id="400770"/>
    <lineage>
        <taxon>Bacteria</taxon>
        <taxon>Pseudomonadati</taxon>
        <taxon>Pseudomonadota</taxon>
        <taxon>Alphaproteobacteria</taxon>
        <taxon>Hyphomicrobiales</taxon>
        <taxon>Devosiaceae</taxon>
        <taxon>Devosia</taxon>
    </lineage>
</organism>
<dbReference type="GO" id="GO:0015035">
    <property type="term" value="F:protein-disulfide reductase activity"/>
    <property type="evidence" value="ECO:0007669"/>
    <property type="project" value="InterPro"/>
</dbReference>
<evidence type="ECO:0000256" key="2">
    <source>
        <dbReference type="ARBA" id="ARBA00022692"/>
    </source>
</evidence>
<dbReference type="GO" id="GO:0006457">
    <property type="term" value="P:protein folding"/>
    <property type="evidence" value="ECO:0007669"/>
    <property type="project" value="InterPro"/>
</dbReference>
<dbReference type="GO" id="GO:0016020">
    <property type="term" value="C:membrane"/>
    <property type="evidence" value="ECO:0007669"/>
    <property type="project" value="UniProtKB-SubCell"/>
</dbReference>
<dbReference type="SUPFAM" id="SSF158442">
    <property type="entry name" value="DsbB-like"/>
    <property type="match status" value="1"/>
</dbReference>
<comment type="subcellular location">
    <subcellularLocation>
        <location evidence="1">Membrane</location>
        <topology evidence="1">Multi-pass membrane protein</topology>
    </subcellularLocation>
</comment>
<dbReference type="Pfam" id="PF02600">
    <property type="entry name" value="DsbB"/>
    <property type="match status" value="1"/>
</dbReference>
<feature type="transmembrane region" description="Helical" evidence="5">
    <location>
        <begin position="78"/>
        <end position="100"/>
    </location>
</feature>
<evidence type="ECO:0000256" key="3">
    <source>
        <dbReference type="ARBA" id="ARBA00022989"/>
    </source>
</evidence>
<dbReference type="InterPro" id="IPR003752">
    <property type="entry name" value="DiS_bond_form_DsbB/BdbC"/>
</dbReference>
<dbReference type="InterPro" id="IPR023380">
    <property type="entry name" value="DsbB-like_sf"/>
</dbReference>
<gene>
    <name evidence="6" type="ORF">FPZ08_13950</name>
</gene>
<feature type="transmembrane region" description="Helical" evidence="5">
    <location>
        <begin position="204"/>
        <end position="225"/>
    </location>
</feature>
<protein>
    <submittedName>
        <fullName evidence="6">Disulfide bond formation protein B</fullName>
    </submittedName>
</protein>
<keyword evidence="2 5" id="KW-0812">Transmembrane</keyword>
<evidence type="ECO:0000256" key="5">
    <source>
        <dbReference type="SAM" id="Phobius"/>
    </source>
</evidence>
<dbReference type="Proteomes" id="UP000315364">
    <property type="component" value="Chromosome"/>
</dbReference>
<keyword evidence="7" id="KW-1185">Reference proteome</keyword>
<sequence length="232" mass="25151">MPARTCLPISSTRTNCTPRPMPSPCGRPPASACRATDHKPVPRWNLPQSRSIPALFQRHPRDSSMAASILHPLDKKSAGLAFILGLVAILGALASQFIGGLVPCELCLEQRLAYYWGLPLLLLVLLTWNRLPLTVWYIAMAIVTAIFIWGAYMGVFHAGVEWGFWPGPTACTGIGETMDFNALSNLTPVIGCDVVQFRFLGISLAGYNALVSVAIVALLGISIAAQMRHRRG</sequence>
<dbReference type="KEGG" id="dea:FPZ08_13950"/>
<evidence type="ECO:0000313" key="6">
    <source>
        <dbReference type="EMBL" id="QDZ11748.1"/>
    </source>
</evidence>
<proteinExistence type="predicted"/>
<accession>A0A5B8LU11</accession>
<keyword evidence="4 5" id="KW-0472">Membrane</keyword>
<evidence type="ECO:0000256" key="4">
    <source>
        <dbReference type="ARBA" id="ARBA00023136"/>
    </source>
</evidence>